<dbReference type="EMBL" id="CARXXK010000002">
    <property type="protein sequence ID" value="CAI6357944.1"/>
    <property type="molecule type" value="Genomic_DNA"/>
</dbReference>
<dbReference type="Proteomes" id="UP001160148">
    <property type="component" value="Unassembled WGS sequence"/>
</dbReference>
<comment type="caution">
    <text evidence="2">The sequence shown here is derived from an EMBL/GenBank/DDBJ whole genome shotgun (WGS) entry which is preliminary data.</text>
</comment>
<evidence type="ECO:0000313" key="2">
    <source>
        <dbReference type="EMBL" id="CAI6357944.1"/>
    </source>
</evidence>
<dbReference type="AlphaFoldDB" id="A0AAV0WPH3"/>
<reference evidence="2 3" key="1">
    <citation type="submission" date="2023-01" db="EMBL/GenBank/DDBJ databases">
        <authorList>
            <person name="Whitehead M."/>
        </authorList>
    </citation>
    <scope>NUCLEOTIDE SEQUENCE [LARGE SCALE GENOMIC DNA]</scope>
</reference>
<feature type="region of interest" description="Disordered" evidence="1">
    <location>
        <begin position="59"/>
        <end position="86"/>
    </location>
</feature>
<accession>A0AAV0WPH3</accession>
<sequence>MTKSPVSPADIIPLPKISLKRKRRTKGKKTEILSSSPYKMQLENLEKDKKNAKLFSEKNKADKQARKNVFETKSKPNKKNVLKKADTSKQVNITIDSEQ</sequence>
<evidence type="ECO:0000256" key="1">
    <source>
        <dbReference type="SAM" id="MobiDB-lite"/>
    </source>
</evidence>
<keyword evidence="3" id="KW-1185">Reference proteome</keyword>
<feature type="compositionally biased region" description="Basic and acidic residues" evidence="1">
    <location>
        <begin position="59"/>
        <end position="74"/>
    </location>
</feature>
<evidence type="ECO:0000313" key="3">
    <source>
        <dbReference type="Proteomes" id="UP001160148"/>
    </source>
</evidence>
<organism evidence="2 3">
    <name type="scientific">Macrosiphum euphorbiae</name>
    <name type="common">potato aphid</name>
    <dbReference type="NCBI Taxonomy" id="13131"/>
    <lineage>
        <taxon>Eukaryota</taxon>
        <taxon>Metazoa</taxon>
        <taxon>Ecdysozoa</taxon>
        <taxon>Arthropoda</taxon>
        <taxon>Hexapoda</taxon>
        <taxon>Insecta</taxon>
        <taxon>Pterygota</taxon>
        <taxon>Neoptera</taxon>
        <taxon>Paraneoptera</taxon>
        <taxon>Hemiptera</taxon>
        <taxon>Sternorrhyncha</taxon>
        <taxon>Aphidomorpha</taxon>
        <taxon>Aphidoidea</taxon>
        <taxon>Aphididae</taxon>
        <taxon>Macrosiphini</taxon>
        <taxon>Macrosiphum</taxon>
    </lineage>
</organism>
<name>A0AAV0WPH3_9HEMI</name>
<gene>
    <name evidence="2" type="ORF">MEUPH1_LOCUS13514</name>
</gene>
<proteinExistence type="predicted"/>
<protein>
    <submittedName>
        <fullName evidence="2">Uncharacterized protein</fullName>
    </submittedName>
</protein>